<evidence type="ECO:0000259" key="1">
    <source>
        <dbReference type="Pfam" id="PF20412"/>
    </source>
</evidence>
<name>A0A433QMM2_9FUNG</name>
<organism evidence="2 3">
    <name type="scientific">Jimgerdemannia flammicorona</name>
    <dbReference type="NCBI Taxonomy" id="994334"/>
    <lineage>
        <taxon>Eukaryota</taxon>
        <taxon>Fungi</taxon>
        <taxon>Fungi incertae sedis</taxon>
        <taxon>Mucoromycota</taxon>
        <taxon>Mucoromycotina</taxon>
        <taxon>Endogonomycetes</taxon>
        <taxon>Endogonales</taxon>
        <taxon>Endogonaceae</taxon>
        <taxon>Jimgerdemannia</taxon>
    </lineage>
</organism>
<evidence type="ECO:0000313" key="2">
    <source>
        <dbReference type="EMBL" id="RUS31017.1"/>
    </source>
</evidence>
<dbReference type="Proteomes" id="UP000274822">
    <property type="component" value="Unassembled WGS sequence"/>
</dbReference>
<dbReference type="PANTHER" id="PTHR21344:SF1">
    <property type="entry name" value="RAL GTPASE-ACTIVATING PROTEIN SUBUNIT BETA"/>
    <property type="match status" value="1"/>
</dbReference>
<dbReference type="EMBL" id="RBNJ01003362">
    <property type="protein sequence ID" value="RUS31017.1"/>
    <property type="molecule type" value="Genomic_DNA"/>
</dbReference>
<dbReference type="GO" id="GO:0005096">
    <property type="term" value="F:GTPase activator activity"/>
    <property type="evidence" value="ECO:0007669"/>
    <property type="project" value="InterPro"/>
</dbReference>
<accession>A0A433QMM2</accession>
<comment type="caution">
    <text evidence="2">The sequence shown here is derived from an EMBL/GenBank/DDBJ whole genome shotgun (WGS) entry which is preliminary data.</text>
</comment>
<dbReference type="InterPro" id="IPR046859">
    <property type="entry name" value="RGPA/RALGAPB_N"/>
</dbReference>
<feature type="domain" description="Ral GTPase-activating protein subunit alpha/beta N-terminal" evidence="1">
    <location>
        <begin position="190"/>
        <end position="313"/>
    </location>
</feature>
<reference evidence="2 3" key="1">
    <citation type="journal article" date="2018" name="New Phytol.">
        <title>Phylogenomics of Endogonaceae and evolution of mycorrhizas within Mucoromycota.</title>
        <authorList>
            <person name="Chang Y."/>
            <person name="Desiro A."/>
            <person name="Na H."/>
            <person name="Sandor L."/>
            <person name="Lipzen A."/>
            <person name="Clum A."/>
            <person name="Barry K."/>
            <person name="Grigoriev I.V."/>
            <person name="Martin F.M."/>
            <person name="Stajich J.E."/>
            <person name="Smith M.E."/>
            <person name="Bonito G."/>
            <person name="Spatafora J.W."/>
        </authorList>
    </citation>
    <scope>NUCLEOTIDE SEQUENCE [LARGE SCALE GENOMIC DNA]</scope>
    <source>
        <strain evidence="2 3">AD002</strain>
    </source>
</reference>
<gene>
    <name evidence="2" type="ORF">BC938DRAFT_478612</name>
</gene>
<proteinExistence type="predicted"/>
<dbReference type="InterPro" id="IPR039930">
    <property type="entry name" value="RALGAPB"/>
</dbReference>
<dbReference type="PANTHER" id="PTHR21344">
    <property type="entry name" value="RAL GTPASE-ACTIVATING PROTEIN SUBUNIT BETA"/>
    <property type="match status" value="1"/>
</dbReference>
<keyword evidence="3" id="KW-1185">Reference proteome</keyword>
<feature type="non-terminal residue" evidence="2">
    <location>
        <position position="683"/>
    </location>
</feature>
<sequence length="683" mass="76581">MFLDWIAQLKLLQHDPQTNILAILPLATRKTLISEITTYLHPPHGQPGPEPTLFSSPAHVKWFMEVLGQGFVLPLEDMHITTDDISIYSQWLFEPSHRPVAVRRENLDQEFFQIIFHQFSLLFQPRLSRLPPLPGRPGSVHSNNTTIATMNSLTLPTTLGIPPPAISAAGPGIPPSAQQSREAIMALVIRHVELCKKVLTVFTMAGRTLGSTFTRDTWVVLLKVVLGITDHLLREPMGDQGRNGLLNMGDELCEHFLRVLFELWLRSNIMDVEMWETLKKCFARWVHRPQVIQQWNATALALTHRSIRFLYGPQEGIDMVNISVNGFNIGLDLPHEFVYPSWHRMIYLIPNPSKMSPGNSTLAIMGIGRIIDAFHYIGQTQQPGVAASSPKLATAPDGNTLLHMFGGWLFEACSSSSQDGRSEAFGILCRIFCKPQYRKPFLRTYIERFYAALAIGLRSDACLPTILMNSTHLFATDLDGVRMLVPDFVVGIKMVLPKLSPDFKCRVPIEDLRLAAIKVASTIMCLPNHFEKVSLKHGWDRGMQGVGDAVAGGEEQLIKVLYAEEKTNDEAGNSKTPFTALKYYILELLLTSLRTENSSYNLRYLLHLLNVYVIEDVPFCPGLVGTVILTMQLPTDVVLTAFDVLMDFVGLYDYVKRDSKNAARELVLSLCRYVDTLLSSGSL</sequence>
<evidence type="ECO:0000313" key="3">
    <source>
        <dbReference type="Proteomes" id="UP000274822"/>
    </source>
</evidence>
<dbReference type="Pfam" id="PF20412">
    <property type="entry name" value="RALGAPB_N"/>
    <property type="match status" value="1"/>
</dbReference>
<protein>
    <recommendedName>
        <fullName evidence="1">Ral GTPase-activating protein subunit alpha/beta N-terminal domain-containing protein</fullName>
    </recommendedName>
</protein>
<dbReference type="AlphaFoldDB" id="A0A433QMM2"/>